<evidence type="ECO:0000313" key="5">
    <source>
        <dbReference type="EMBL" id="AGP32670.1"/>
    </source>
</evidence>
<gene>
    <name evidence="5" type="ORF">SCE1572_33165</name>
</gene>
<sequence length="279" mass="29217">MKNAMASGGVRVRLAGIRRVFPVLDDAGRALRGSGSGVVALDGLDLDVAPGAFVALLGPSGCGKSTLLRLVAGLDRADAGTAVVEAEEGPGGPGGARARARAPIAYVFQDAHLLPWRSVLENAALPLELAGAPPEERRAAARAALLQVGLADAGARYPAELSGGMRMRVSLARAMVTRPRLLLLDEPFAALDELTRSRLDDQLRALWAELGMTVLFVTHSITEAAYLAERAVVLSPRPARIVADRTLALPAERTAALRTEPAFAREVRALQEALESGGA</sequence>
<dbReference type="PATRIC" id="fig|1254432.3.peg.7524"/>
<dbReference type="SMART" id="SM00382">
    <property type="entry name" value="AAA"/>
    <property type="match status" value="1"/>
</dbReference>
<organism evidence="5 6">
    <name type="scientific">Sorangium cellulosum So0157-2</name>
    <dbReference type="NCBI Taxonomy" id="1254432"/>
    <lineage>
        <taxon>Bacteria</taxon>
        <taxon>Pseudomonadati</taxon>
        <taxon>Myxococcota</taxon>
        <taxon>Polyangia</taxon>
        <taxon>Polyangiales</taxon>
        <taxon>Polyangiaceae</taxon>
        <taxon>Sorangium</taxon>
    </lineage>
</organism>
<dbReference type="InterPro" id="IPR003593">
    <property type="entry name" value="AAA+_ATPase"/>
</dbReference>
<accession>S4XLK1</accession>
<dbReference type="GO" id="GO:0016887">
    <property type="term" value="F:ATP hydrolysis activity"/>
    <property type="evidence" value="ECO:0007669"/>
    <property type="project" value="InterPro"/>
</dbReference>
<dbReference type="PANTHER" id="PTHR42788:SF13">
    <property type="entry name" value="ALIPHATIC SULFONATES IMPORT ATP-BINDING PROTEIN SSUB"/>
    <property type="match status" value="1"/>
</dbReference>
<protein>
    <submittedName>
        <fullName evidence="5">Macrolide ABC transporter ATP-binding protein</fullName>
    </submittedName>
</protein>
<dbReference type="InterPro" id="IPR003439">
    <property type="entry name" value="ABC_transporter-like_ATP-bd"/>
</dbReference>
<dbReference type="eggNOG" id="COG1116">
    <property type="taxonomic scope" value="Bacteria"/>
</dbReference>
<dbReference type="HOGENOM" id="CLU_000604_1_22_7"/>
<keyword evidence="3 5" id="KW-0067">ATP-binding</keyword>
<keyword evidence="1" id="KW-0813">Transport</keyword>
<dbReference type="PANTHER" id="PTHR42788">
    <property type="entry name" value="TAURINE IMPORT ATP-BINDING PROTEIN-RELATED"/>
    <property type="match status" value="1"/>
</dbReference>
<dbReference type="KEGG" id="scu:SCE1572_33165"/>
<evidence type="ECO:0000259" key="4">
    <source>
        <dbReference type="PROSITE" id="PS50893"/>
    </source>
</evidence>
<dbReference type="InterPro" id="IPR027417">
    <property type="entry name" value="P-loop_NTPase"/>
</dbReference>
<dbReference type="PROSITE" id="PS50893">
    <property type="entry name" value="ABC_TRANSPORTER_2"/>
    <property type="match status" value="1"/>
</dbReference>
<dbReference type="GO" id="GO:0005524">
    <property type="term" value="F:ATP binding"/>
    <property type="evidence" value="ECO:0007669"/>
    <property type="project" value="UniProtKB-KW"/>
</dbReference>
<evidence type="ECO:0000256" key="2">
    <source>
        <dbReference type="ARBA" id="ARBA00022741"/>
    </source>
</evidence>
<evidence type="ECO:0000313" key="6">
    <source>
        <dbReference type="Proteomes" id="UP000014803"/>
    </source>
</evidence>
<dbReference type="AlphaFoldDB" id="S4XLK1"/>
<dbReference type="Pfam" id="PF00005">
    <property type="entry name" value="ABC_tran"/>
    <property type="match status" value="1"/>
</dbReference>
<dbReference type="InterPro" id="IPR017871">
    <property type="entry name" value="ABC_transporter-like_CS"/>
</dbReference>
<dbReference type="SUPFAM" id="SSF52540">
    <property type="entry name" value="P-loop containing nucleoside triphosphate hydrolases"/>
    <property type="match status" value="1"/>
</dbReference>
<dbReference type="InterPro" id="IPR050166">
    <property type="entry name" value="ABC_transporter_ATP-bind"/>
</dbReference>
<dbReference type="STRING" id="1254432.SCE1572_33165"/>
<keyword evidence="2" id="KW-0547">Nucleotide-binding</keyword>
<dbReference type="RefSeq" id="WP_020738537.1">
    <property type="nucleotide sequence ID" value="NC_021658.1"/>
</dbReference>
<dbReference type="EMBL" id="CP003969">
    <property type="protein sequence ID" value="AGP32670.1"/>
    <property type="molecule type" value="Genomic_DNA"/>
</dbReference>
<proteinExistence type="predicted"/>
<name>S4XLK1_SORCE</name>
<feature type="domain" description="ABC transporter" evidence="4">
    <location>
        <begin position="12"/>
        <end position="261"/>
    </location>
</feature>
<evidence type="ECO:0000256" key="3">
    <source>
        <dbReference type="ARBA" id="ARBA00022840"/>
    </source>
</evidence>
<reference evidence="5 6" key="1">
    <citation type="journal article" date="2013" name="Sci. Rep.">
        <title>Extraordinary expansion of a Sorangium cellulosum genome from an alkaline milieu.</title>
        <authorList>
            <person name="Han K."/>
            <person name="Li Z.F."/>
            <person name="Peng R."/>
            <person name="Zhu L.P."/>
            <person name="Zhou T."/>
            <person name="Wang L.G."/>
            <person name="Li S.G."/>
            <person name="Zhang X.B."/>
            <person name="Hu W."/>
            <person name="Wu Z.H."/>
            <person name="Qin N."/>
            <person name="Li Y.Z."/>
        </authorList>
    </citation>
    <scope>NUCLEOTIDE SEQUENCE [LARGE SCALE GENOMIC DNA]</scope>
    <source>
        <strain evidence="5 6">So0157-2</strain>
    </source>
</reference>
<dbReference type="PROSITE" id="PS00211">
    <property type="entry name" value="ABC_TRANSPORTER_1"/>
    <property type="match status" value="1"/>
</dbReference>
<dbReference type="Gene3D" id="3.40.50.300">
    <property type="entry name" value="P-loop containing nucleotide triphosphate hydrolases"/>
    <property type="match status" value="1"/>
</dbReference>
<evidence type="ECO:0000256" key="1">
    <source>
        <dbReference type="ARBA" id="ARBA00022448"/>
    </source>
</evidence>
<dbReference type="Proteomes" id="UP000014803">
    <property type="component" value="Chromosome"/>
</dbReference>